<feature type="chain" id="PRO_5008748114" evidence="1">
    <location>
        <begin position="29"/>
        <end position="201"/>
    </location>
</feature>
<protein>
    <submittedName>
        <fullName evidence="2">Uncharacterized protein</fullName>
    </submittedName>
</protein>
<organism evidence="2 3">
    <name type="scientific">Micromonospora eburnea</name>
    <dbReference type="NCBI Taxonomy" id="227316"/>
    <lineage>
        <taxon>Bacteria</taxon>
        <taxon>Bacillati</taxon>
        <taxon>Actinomycetota</taxon>
        <taxon>Actinomycetes</taxon>
        <taxon>Micromonosporales</taxon>
        <taxon>Micromonosporaceae</taxon>
        <taxon>Micromonospora</taxon>
    </lineage>
</organism>
<sequence>MIRRTGVRWTALAVLAAVVLSAPGTANAQDDKPVPPKGTDCPVESVDDKGNVTITYVPEGTTYLLFHCQGGEWHFGWYPFDSPIMATTDVITVDGRGGVRVDEAVIDGRAGDIRAGEVKYILDAVGVPDPYEPDQAVVRSEDGKELYTTTELTEKTTIADLADKAGTEVPTVEFSNRKRPKFTITFKCKLFPPWCSIIIRW</sequence>
<gene>
    <name evidence="2" type="ORF">GA0070604_3690</name>
</gene>
<dbReference type="AlphaFoldDB" id="A0A1C6UV77"/>
<dbReference type="RefSeq" id="WP_141721329.1">
    <property type="nucleotide sequence ID" value="NZ_FMHY01000002.1"/>
</dbReference>
<feature type="signal peptide" evidence="1">
    <location>
        <begin position="1"/>
        <end position="28"/>
    </location>
</feature>
<dbReference type="OrthoDB" id="3351843at2"/>
<accession>A0A1C6UV77</accession>
<evidence type="ECO:0000313" key="2">
    <source>
        <dbReference type="EMBL" id="SCL57763.1"/>
    </source>
</evidence>
<evidence type="ECO:0000256" key="1">
    <source>
        <dbReference type="SAM" id="SignalP"/>
    </source>
</evidence>
<keyword evidence="1" id="KW-0732">Signal</keyword>
<reference evidence="3" key="1">
    <citation type="submission" date="2016-06" db="EMBL/GenBank/DDBJ databases">
        <authorList>
            <person name="Varghese N."/>
            <person name="Submissions Spin"/>
        </authorList>
    </citation>
    <scope>NUCLEOTIDE SEQUENCE [LARGE SCALE GENOMIC DNA]</scope>
    <source>
        <strain evidence="3">DSM 44814</strain>
    </source>
</reference>
<keyword evidence="3" id="KW-1185">Reference proteome</keyword>
<name>A0A1C6UV77_9ACTN</name>
<evidence type="ECO:0000313" key="3">
    <source>
        <dbReference type="Proteomes" id="UP000199696"/>
    </source>
</evidence>
<dbReference type="Proteomes" id="UP000199696">
    <property type="component" value="Unassembled WGS sequence"/>
</dbReference>
<proteinExistence type="predicted"/>
<dbReference type="EMBL" id="FMHY01000002">
    <property type="protein sequence ID" value="SCL57763.1"/>
    <property type="molecule type" value="Genomic_DNA"/>
</dbReference>